<dbReference type="OrthoDB" id="4640340at2"/>
<dbReference type="AlphaFoldDB" id="A0A1A3GQA0"/>
<evidence type="ECO:0000313" key="2">
    <source>
        <dbReference type="EMBL" id="OBJ38207.1"/>
    </source>
</evidence>
<dbReference type="Proteomes" id="UP000093898">
    <property type="component" value="Unassembled WGS sequence"/>
</dbReference>
<dbReference type="InterPro" id="IPR025557">
    <property type="entry name" value="DUF4282"/>
</dbReference>
<proteinExistence type="predicted"/>
<protein>
    <recommendedName>
        <fullName evidence="4">DUF4282 domain-containing protein</fullName>
    </recommendedName>
</protein>
<dbReference type="EMBL" id="LZLC01000203">
    <property type="protein sequence ID" value="OBJ38207.1"/>
    <property type="molecule type" value="Genomic_DNA"/>
</dbReference>
<comment type="caution">
    <text evidence="2">The sequence shown here is derived from an EMBL/GenBank/DDBJ whole genome shotgun (WGS) entry which is preliminary data.</text>
</comment>
<organism evidence="2 3">
    <name type="scientific">Mycolicibacterium mucogenicum</name>
    <name type="common">Mycobacterium mucogenicum</name>
    <dbReference type="NCBI Taxonomy" id="56689"/>
    <lineage>
        <taxon>Bacteria</taxon>
        <taxon>Bacillati</taxon>
        <taxon>Actinomycetota</taxon>
        <taxon>Actinomycetes</taxon>
        <taxon>Mycobacteriales</taxon>
        <taxon>Mycobacteriaceae</taxon>
        <taxon>Mycolicibacterium</taxon>
    </lineage>
</organism>
<feature type="transmembrane region" description="Helical" evidence="1">
    <location>
        <begin position="47"/>
        <end position="68"/>
    </location>
</feature>
<evidence type="ECO:0000256" key="1">
    <source>
        <dbReference type="SAM" id="Phobius"/>
    </source>
</evidence>
<sequence>MVDISRSAATESELDAELESGGRSWPALTAFTDFGFRKSAAQHVVPLLYGLVIAGAVVLYLTGAVVAFELSALLGVFWLLLAGPVTCIAIVLVARVVLESLSSFMAMGQQVDELNELVLEIAELMIGVSDKIEVIPTLPSFGRGGRSRRRAAIMDMRDRIVARRNAAADSAD</sequence>
<reference evidence="3" key="1">
    <citation type="submission" date="2016-06" db="EMBL/GenBank/DDBJ databases">
        <authorList>
            <person name="Sutton G."/>
            <person name="Brinkac L."/>
            <person name="Sanka R."/>
            <person name="Adams M."/>
            <person name="Lau E."/>
            <person name="Garcia-Basteiro A."/>
            <person name="Lopez-Varela E."/>
            <person name="Palencia S."/>
        </authorList>
    </citation>
    <scope>NUCLEOTIDE SEQUENCE [LARGE SCALE GENOMIC DNA]</scope>
    <source>
        <strain evidence="3">1127319.6</strain>
    </source>
</reference>
<evidence type="ECO:0000313" key="3">
    <source>
        <dbReference type="Proteomes" id="UP000093898"/>
    </source>
</evidence>
<dbReference type="Pfam" id="PF14110">
    <property type="entry name" value="DUF4282"/>
    <property type="match status" value="1"/>
</dbReference>
<evidence type="ECO:0008006" key="4">
    <source>
        <dbReference type="Google" id="ProtNLM"/>
    </source>
</evidence>
<accession>A0A1A3GQA0</accession>
<gene>
    <name evidence="2" type="ORF">A5630_03025</name>
</gene>
<dbReference type="RefSeq" id="WP_064984449.1">
    <property type="nucleotide sequence ID" value="NZ_LZLC01000203.1"/>
</dbReference>
<keyword evidence="1" id="KW-0812">Transmembrane</keyword>
<keyword evidence="1" id="KW-1133">Transmembrane helix</keyword>
<feature type="transmembrane region" description="Helical" evidence="1">
    <location>
        <begin position="74"/>
        <end position="98"/>
    </location>
</feature>
<keyword evidence="1" id="KW-0472">Membrane</keyword>
<name>A0A1A3GQA0_MYCMU</name>